<evidence type="ECO:0000313" key="1">
    <source>
        <dbReference type="EMBL" id="PKY48028.1"/>
    </source>
</evidence>
<keyword evidence="2" id="KW-1185">Reference proteome</keyword>
<dbReference type="EMBL" id="LLXI01000596">
    <property type="protein sequence ID" value="PKY48028.1"/>
    <property type="molecule type" value="Genomic_DNA"/>
</dbReference>
<proteinExistence type="predicted"/>
<feature type="non-terminal residue" evidence="1">
    <location>
        <position position="95"/>
    </location>
</feature>
<organism evidence="1 2">
    <name type="scientific">Rhizophagus irregularis</name>
    <dbReference type="NCBI Taxonomy" id="588596"/>
    <lineage>
        <taxon>Eukaryota</taxon>
        <taxon>Fungi</taxon>
        <taxon>Fungi incertae sedis</taxon>
        <taxon>Mucoromycota</taxon>
        <taxon>Glomeromycotina</taxon>
        <taxon>Glomeromycetes</taxon>
        <taxon>Glomerales</taxon>
        <taxon>Glomeraceae</taxon>
        <taxon>Rhizophagus</taxon>
    </lineage>
</organism>
<evidence type="ECO:0000313" key="2">
    <source>
        <dbReference type="Proteomes" id="UP000234323"/>
    </source>
</evidence>
<protein>
    <submittedName>
        <fullName evidence="1">Uncharacterized protein</fullName>
    </submittedName>
</protein>
<reference evidence="1 2" key="1">
    <citation type="submission" date="2015-10" db="EMBL/GenBank/DDBJ databases">
        <title>Genome analyses suggest a sexual origin of heterokaryosis in a supposedly ancient asexual fungus.</title>
        <authorList>
            <person name="Ropars J."/>
            <person name="Sedzielewska K."/>
            <person name="Noel J."/>
            <person name="Charron P."/>
            <person name="Farinelli L."/>
            <person name="Marton T."/>
            <person name="Kruger M."/>
            <person name="Pelin A."/>
            <person name="Brachmann A."/>
            <person name="Corradi N."/>
        </authorList>
    </citation>
    <scope>NUCLEOTIDE SEQUENCE [LARGE SCALE GENOMIC DNA]</scope>
    <source>
        <strain evidence="1 2">A4</strain>
    </source>
</reference>
<comment type="caution">
    <text evidence="1">The sequence shown here is derived from an EMBL/GenBank/DDBJ whole genome shotgun (WGS) entry which is preliminary data.</text>
</comment>
<accession>A0A2I1GN05</accession>
<dbReference type="VEuPathDB" id="FungiDB:RhiirA1_416834"/>
<name>A0A2I1GN05_9GLOM</name>
<dbReference type="AlphaFoldDB" id="A0A2I1GN05"/>
<sequence length="95" mass="11013">MKYEKYRIILNKDDINPSKEFKQAIEQALEDMKPLIFLKDVFDEYGLFFPLSIILGKSLKNTLPNSSLSSNFENIEKVDIGSPPFEHLRSYLGKL</sequence>
<dbReference type="Proteomes" id="UP000234323">
    <property type="component" value="Unassembled WGS sequence"/>
</dbReference>
<gene>
    <name evidence="1" type="ORF">RhiirA4_404069</name>
</gene>